<feature type="chain" id="PRO_5032509703" description="EcxA zinc-binding domain-containing protein" evidence="2">
    <location>
        <begin position="19"/>
        <end position="975"/>
    </location>
</feature>
<evidence type="ECO:0000256" key="2">
    <source>
        <dbReference type="SAM" id="SignalP"/>
    </source>
</evidence>
<evidence type="ECO:0000313" key="5">
    <source>
        <dbReference type="Proteomes" id="UP000649617"/>
    </source>
</evidence>
<sequence length="975" mass="107925">MPHIFITLFVSLPTILVARSPHGSCVAPVLLQKQQALNDHIVLSSASSKEQSFQQQQQEVSATSVGIQPSVNVDSTEVDAEHFGASKTIDKDEAEVKSLLKGGLESEMNFCLPSPSQAFVDVVQGNATNIDTVLLDMTNAFNNSEVLDILVTAITMDGAYVEGAGFWASLGENTATHLVLQLDRVRSVIDIFQPPTSIRTSDLQSQEEVALGVGDGWLDVLALLPCPPKMDQKVVIDASQLVSRMFYTNVLDSFASYRIVAAEAYPQNFDVTVEYLSVPAPVILGFSVVMLPSRPMKPRVADDRLLYFTTDFMDVGYHQADSHTLPSEAVDRQMSVIWRWDLAKLPNRTIRMHVDPTVPLRWQMWVKEGIEAWNEAFVPMRQPATVRAVLPSDDDWPQDYNLADARFNAIYWSLSDEISSEGDAQVDPRTGEILKADIRMGSGWVWAWLSELDLLAANATHEDRLALLGQGVKMARPPRYSTRHRRKLGSWQSQHPRKPTKIQSSKGTDGQVSSAAQTPEQGVHGAHAGPLLLSMSQPLTASQLEVLMGEGLRSVVMHEMGHILGLRHNFKGSTAISQTCLQNRSCTGVHSLSASIMDYVPMNLPEPGHDPNSVHIFPPTIGAYDKLAIRFGYTEPSELPFETFSKLDAILEEAKAFDVCYDADESGEDPFCMAEDLSEDPVAFHEQRLKRIAHSQAELHKRYVQADGPWRNYGKSLRSLLREASFAGRSLVGWVGGIRNSYAHRGAVWNASKARQPVPLQMQRRALEALLKIMRPDAAGLLPPAEALPFAVTGQEDSLRSLDLVRLSEKLIKELLDLLLSSKRLLQVRKQELLLKQNRLSDGILGGFHLDLNHPQSSAALTAEMSLQLEFVRGMTALYRNEDLPASLEAQLLLQLRQLRRDTGAAELRLRQALATANSKEWPTLLEVHVTVLNRELASALCGKGENCKDAKSGVPRMTSAALVLVLGSAFRWLW</sequence>
<feature type="region of interest" description="Disordered" evidence="1">
    <location>
        <begin position="476"/>
        <end position="526"/>
    </location>
</feature>
<feature type="compositionally biased region" description="Polar residues" evidence="1">
    <location>
        <begin position="501"/>
        <end position="520"/>
    </location>
</feature>
<comment type="caution">
    <text evidence="4">The sequence shown here is derived from an EMBL/GenBank/DDBJ whole genome shotgun (WGS) entry which is preliminary data.</text>
</comment>
<dbReference type="PANTHER" id="PTHR38478">
    <property type="entry name" value="PEPTIDASE M1A AND M12B"/>
    <property type="match status" value="1"/>
</dbReference>
<proteinExistence type="predicted"/>
<organism evidence="4 5">
    <name type="scientific">Symbiodinium pilosum</name>
    <name type="common">Dinoflagellate</name>
    <dbReference type="NCBI Taxonomy" id="2952"/>
    <lineage>
        <taxon>Eukaryota</taxon>
        <taxon>Sar</taxon>
        <taxon>Alveolata</taxon>
        <taxon>Dinophyceae</taxon>
        <taxon>Suessiales</taxon>
        <taxon>Symbiodiniaceae</taxon>
        <taxon>Symbiodinium</taxon>
    </lineage>
</organism>
<feature type="signal peptide" evidence="2">
    <location>
        <begin position="1"/>
        <end position="18"/>
    </location>
</feature>
<dbReference type="EMBL" id="CAJNIZ010048223">
    <property type="protein sequence ID" value="CAE7784814.1"/>
    <property type="molecule type" value="Genomic_DNA"/>
</dbReference>
<dbReference type="Pfam" id="PF16313">
    <property type="entry name" value="DUF4953"/>
    <property type="match status" value="1"/>
</dbReference>
<gene>
    <name evidence="4" type="ORF">SPIL2461_LOCUS23382</name>
</gene>
<dbReference type="Gene3D" id="3.40.390.10">
    <property type="entry name" value="Collagenase (Catalytic Domain)"/>
    <property type="match status" value="1"/>
</dbReference>
<dbReference type="GO" id="GO:0008237">
    <property type="term" value="F:metallopeptidase activity"/>
    <property type="evidence" value="ECO:0007669"/>
    <property type="project" value="InterPro"/>
</dbReference>
<feature type="domain" description="EcxA zinc-binding" evidence="3">
    <location>
        <begin position="543"/>
        <end position="838"/>
    </location>
</feature>
<dbReference type="AlphaFoldDB" id="A0A812YNU1"/>
<dbReference type="InterPro" id="IPR024079">
    <property type="entry name" value="MetalloPept_cat_dom_sf"/>
</dbReference>
<accession>A0A812YNU1</accession>
<name>A0A812YNU1_SYMPI</name>
<dbReference type="PANTHER" id="PTHR38478:SF1">
    <property type="entry name" value="ZINC DEPENDENT METALLOPROTEASE DOMAIN LIPOPROTEIN"/>
    <property type="match status" value="1"/>
</dbReference>
<evidence type="ECO:0000259" key="3">
    <source>
        <dbReference type="Pfam" id="PF16313"/>
    </source>
</evidence>
<dbReference type="OrthoDB" id="406838at2759"/>
<dbReference type="InterPro" id="IPR032534">
    <property type="entry name" value="EcxA_zinc-bd"/>
</dbReference>
<reference evidence="4" key="1">
    <citation type="submission" date="2021-02" db="EMBL/GenBank/DDBJ databases">
        <authorList>
            <person name="Dougan E. K."/>
            <person name="Rhodes N."/>
            <person name="Thang M."/>
            <person name="Chan C."/>
        </authorList>
    </citation>
    <scope>NUCLEOTIDE SEQUENCE</scope>
</reference>
<evidence type="ECO:0000313" key="4">
    <source>
        <dbReference type="EMBL" id="CAE7784814.1"/>
    </source>
</evidence>
<dbReference type="SUPFAM" id="SSF55486">
    <property type="entry name" value="Metalloproteases ('zincins'), catalytic domain"/>
    <property type="match status" value="1"/>
</dbReference>
<keyword evidence="5" id="KW-1185">Reference proteome</keyword>
<evidence type="ECO:0000256" key="1">
    <source>
        <dbReference type="SAM" id="MobiDB-lite"/>
    </source>
</evidence>
<dbReference type="Proteomes" id="UP000649617">
    <property type="component" value="Unassembled WGS sequence"/>
</dbReference>
<protein>
    <recommendedName>
        <fullName evidence="3">EcxA zinc-binding domain-containing protein</fullName>
    </recommendedName>
</protein>
<keyword evidence="2" id="KW-0732">Signal</keyword>